<dbReference type="STRING" id="1423815.FC27_GL002160"/>
<dbReference type="InterPro" id="IPR001057">
    <property type="entry name" value="Glu/AcGlu_kinase"/>
</dbReference>
<dbReference type="PIRSF" id="PIRSF000729">
    <property type="entry name" value="GK"/>
    <property type="match status" value="1"/>
</dbReference>
<evidence type="ECO:0000256" key="3">
    <source>
        <dbReference type="ARBA" id="ARBA00022650"/>
    </source>
</evidence>
<dbReference type="InterPro" id="IPR001048">
    <property type="entry name" value="Asp/Glu/Uridylate_kinase"/>
</dbReference>
<evidence type="ECO:0000256" key="1">
    <source>
        <dbReference type="ARBA" id="ARBA00022490"/>
    </source>
</evidence>
<organism evidence="10 11">
    <name type="scientific">Companilactobacillus versmoldensis DSM 14857 = KCTC 3814</name>
    <dbReference type="NCBI Taxonomy" id="1423815"/>
    <lineage>
        <taxon>Bacteria</taxon>
        <taxon>Bacillati</taxon>
        <taxon>Bacillota</taxon>
        <taxon>Bacilli</taxon>
        <taxon>Lactobacillales</taxon>
        <taxon>Lactobacillaceae</taxon>
        <taxon>Companilactobacillus</taxon>
    </lineage>
</organism>
<evidence type="ECO:0000313" key="10">
    <source>
        <dbReference type="EMBL" id="KRL67044.1"/>
    </source>
</evidence>
<dbReference type="GO" id="GO:0005829">
    <property type="term" value="C:cytosol"/>
    <property type="evidence" value="ECO:0007669"/>
    <property type="project" value="TreeGrafter"/>
</dbReference>
<feature type="binding site" evidence="8">
    <location>
        <position position="143"/>
    </location>
    <ligand>
        <name>substrate</name>
    </ligand>
</feature>
<comment type="similarity">
    <text evidence="8">Belongs to the glutamate 5-kinase family.</text>
</comment>
<feature type="binding site" evidence="8">
    <location>
        <begin position="220"/>
        <end position="226"/>
    </location>
    <ligand>
        <name>ATP</name>
        <dbReference type="ChEBI" id="CHEBI:30616"/>
    </ligand>
</feature>
<dbReference type="NCBIfam" id="TIGR01027">
    <property type="entry name" value="proB"/>
    <property type="match status" value="1"/>
</dbReference>
<sequence>MQNKREIHANRIVLKIGTSTLIKDNSKPNFKVINGLAYVLSNLKKSGKEVVLVSSGAIGVGMGILGLNERPYKVSQQQAVASVGQTELIQLYNQALQKNAMVAAQMLLTRDVIHFPESHTNVMNTFQELLNVPTAIPIINENDSMTVSEMDHHTKFGDNDQLSAIVANLIDADILIMLSDIDGFYNGNPQLDSTHKYDTVTAIDEKIISAAGGQGSIFGTGGMATKLKAAKMILKHHQQMILANGKDPEIVFNLLAGENIGTLFTEN</sequence>
<gene>
    <name evidence="8" type="primary">proB</name>
    <name evidence="10" type="ORF">FC27_GL002160</name>
</gene>
<accession>A0A0R1SHU1</accession>
<dbReference type="InterPro" id="IPR011529">
    <property type="entry name" value="Glu_5kinase"/>
</dbReference>
<keyword evidence="7 8" id="KW-0067">ATP-binding</keyword>
<comment type="caution">
    <text evidence="10">The sequence shown here is derived from an EMBL/GenBank/DDBJ whole genome shotgun (WGS) entry which is preliminary data.</text>
</comment>
<dbReference type="OrthoDB" id="9804434at2"/>
<dbReference type="PRINTS" id="PR00474">
    <property type="entry name" value="GLU5KINASE"/>
</dbReference>
<keyword evidence="4 8" id="KW-0808">Transferase</keyword>
<dbReference type="HAMAP" id="MF_00456">
    <property type="entry name" value="ProB"/>
    <property type="match status" value="1"/>
</dbReference>
<dbReference type="PANTHER" id="PTHR43654:SF1">
    <property type="entry name" value="ISOPENTENYL PHOSPHATE KINASE"/>
    <property type="match status" value="1"/>
</dbReference>
<evidence type="ECO:0000313" key="11">
    <source>
        <dbReference type="Proteomes" id="UP000051647"/>
    </source>
</evidence>
<protein>
    <recommendedName>
        <fullName evidence="8">Glutamate 5-kinase</fullName>
        <ecNumber evidence="8">2.7.2.11</ecNumber>
    </recommendedName>
    <alternativeName>
        <fullName evidence="8">Gamma-glutamyl kinase</fullName>
        <shortName evidence="8">GK</shortName>
    </alternativeName>
</protein>
<keyword evidence="5 8" id="KW-0547">Nucleotide-binding</keyword>
<keyword evidence="6 8" id="KW-0418">Kinase</keyword>
<feature type="binding site" evidence="8">
    <location>
        <position position="15"/>
    </location>
    <ligand>
        <name>ATP</name>
        <dbReference type="ChEBI" id="CHEBI:30616"/>
    </ligand>
</feature>
<dbReference type="Proteomes" id="UP000051647">
    <property type="component" value="Unassembled WGS sequence"/>
</dbReference>
<dbReference type="EC" id="2.7.2.11" evidence="8"/>
<dbReference type="FunFam" id="3.40.1160.10:FF:000006">
    <property type="entry name" value="Glutamate 5-kinase"/>
    <property type="match status" value="1"/>
</dbReference>
<feature type="binding site" evidence="8">
    <location>
        <position position="55"/>
    </location>
    <ligand>
        <name>substrate</name>
    </ligand>
</feature>
<evidence type="ECO:0000256" key="7">
    <source>
        <dbReference type="ARBA" id="ARBA00022840"/>
    </source>
</evidence>
<dbReference type="PANTHER" id="PTHR43654">
    <property type="entry name" value="GLUTAMATE 5-KINASE"/>
    <property type="match status" value="1"/>
</dbReference>
<evidence type="ECO:0000256" key="5">
    <source>
        <dbReference type="ARBA" id="ARBA00022741"/>
    </source>
</evidence>
<dbReference type="InterPro" id="IPR019797">
    <property type="entry name" value="Glutamate_5-kinase_CS"/>
</dbReference>
<dbReference type="InterPro" id="IPR041739">
    <property type="entry name" value="G5K_ProB"/>
</dbReference>
<dbReference type="GO" id="GO:0005524">
    <property type="term" value="F:ATP binding"/>
    <property type="evidence" value="ECO:0007669"/>
    <property type="project" value="UniProtKB-KW"/>
</dbReference>
<evidence type="ECO:0000256" key="2">
    <source>
        <dbReference type="ARBA" id="ARBA00022605"/>
    </source>
</evidence>
<dbReference type="InterPro" id="IPR005715">
    <property type="entry name" value="Glu_5kinase/COase_Synthase"/>
</dbReference>
<comment type="function">
    <text evidence="8">Catalyzes the transfer of a phosphate group to glutamate to form L-glutamate 5-phosphate.</text>
</comment>
<dbReference type="EMBL" id="AZFA01000008">
    <property type="protein sequence ID" value="KRL67044.1"/>
    <property type="molecule type" value="Genomic_DNA"/>
</dbReference>
<dbReference type="GO" id="GO:0004349">
    <property type="term" value="F:glutamate 5-kinase activity"/>
    <property type="evidence" value="ECO:0007669"/>
    <property type="project" value="UniProtKB-UniRule"/>
</dbReference>
<dbReference type="PATRIC" id="fig|1423815.3.peg.2213"/>
<evidence type="ECO:0000256" key="6">
    <source>
        <dbReference type="ARBA" id="ARBA00022777"/>
    </source>
</evidence>
<feature type="binding site" evidence="8">
    <location>
        <begin position="179"/>
        <end position="180"/>
    </location>
    <ligand>
        <name>ATP</name>
        <dbReference type="ChEBI" id="CHEBI:30616"/>
    </ligand>
</feature>
<reference evidence="10 11" key="1">
    <citation type="journal article" date="2015" name="Genome Announc.">
        <title>Expanding the biotechnology potential of lactobacilli through comparative genomics of 213 strains and associated genera.</title>
        <authorList>
            <person name="Sun Z."/>
            <person name="Harris H.M."/>
            <person name="McCann A."/>
            <person name="Guo C."/>
            <person name="Argimon S."/>
            <person name="Zhang W."/>
            <person name="Yang X."/>
            <person name="Jeffery I.B."/>
            <person name="Cooney J.C."/>
            <person name="Kagawa T.F."/>
            <person name="Liu W."/>
            <person name="Song Y."/>
            <person name="Salvetti E."/>
            <person name="Wrobel A."/>
            <person name="Rasinkangas P."/>
            <person name="Parkhill J."/>
            <person name="Rea M.C."/>
            <person name="O'Sullivan O."/>
            <person name="Ritari J."/>
            <person name="Douillard F.P."/>
            <person name="Paul Ross R."/>
            <person name="Yang R."/>
            <person name="Briner A.E."/>
            <person name="Felis G.E."/>
            <person name="de Vos W.M."/>
            <person name="Barrangou R."/>
            <person name="Klaenhammer T.R."/>
            <person name="Caufield P.W."/>
            <person name="Cui Y."/>
            <person name="Zhang H."/>
            <person name="O'Toole P.W."/>
        </authorList>
    </citation>
    <scope>NUCLEOTIDE SEQUENCE [LARGE SCALE GENOMIC DNA]</scope>
    <source>
        <strain evidence="10 11">DSM 14857</strain>
    </source>
</reference>
<proteinExistence type="inferred from homology"/>
<dbReference type="AlphaFoldDB" id="A0A0R1SHU1"/>
<dbReference type="InterPro" id="IPR036393">
    <property type="entry name" value="AceGlu_kinase-like_sf"/>
</dbReference>
<evidence type="ECO:0000256" key="8">
    <source>
        <dbReference type="HAMAP-Rule" id="MF_00456"/>
    </source>
</evidence>
<dbReference type="GO" id="GO:0055129">
    <property type="term" value="P:L-proline biosynthetic process"/>
    <property type="evidence" value="ECO:0007669"/>
    <property type="project" value="UniProtKB-UniRule"/>
</dbReference>
<feature type="binding site" evidence="8">
    <location>
        <position position="159"/>
    </location>
    <ligand>
        <name>substrate</name>
    </ligand>
</feature>
<dbReference type="PROSITE" id="PS00902">
    <property type="entry name" value="GLUTAMATE_5_KINASE"/>
    <property type="match status" value="1"/>
</dbReference>
<dbReference type="CDD" id="cd04242">
    <property type="entry name" value="AAK_G5K_ProB"/>
    <property type="match status" value="1"/>
</dbReference>
<comment type="catalytic activity">
    <reaction evidence="8">
        <text>L-glutamate + ATP = L-glutamyl 5-phosphate + ADP</text>
        <dbReference type="Rhea" id="RHEA:14877"/>
        <dbReference type="ChEBI" id="CHEBI:29985"/>
        <dbReference type="ChEBI" id="CHEBI:30616"/>
        <dbReference type="ChEBI" id="CHEBI:58274"/>
        <dbReference type="ChEBI" id="CHEBI:456216"/>
        <dbReference type="EC" id="2.7.2.11"/>
    </reaction>
</comment>
<dbReference type="SUPFAM" id="SSF53633">
    <property type="entry name" value="Carbamate kinase-like"/>
    <property type="match status" value="1"/>
</dbReference>
<name>A0A0R1SHU1_9LACO</name>
<keyword evidence="3 8" id="KW-0641">Proline biosynthesis</keyword>
<comment type="pathway">
    <text evidence="8">Amino-acid biosynthesis; L-proline biosynthesis; L-glutamate 5-semialdehyde from L-glutamate: step 1/2.</text>
</comment>
<dbReference type="Pfam" id="PF00696">
    <property type="entry name" value="AA_kinase"/>
    <property type="match status" value="1"/>
</dbReference>
<keyword evidence="2 8" id="KW-0028">Amino-acid biosynthesis</keyword>
<dbReference type="UniPathway" id="UPA00098">
    <property type="reaction ID" value="UER00359"/>
</dbReference>
<keyword evidence="11" id="KW-1185">Reference proteome</keyword>
<feature type="domain" description="Aspartate/glutamate/uridylate kinase" evidence="9">
    <location>
        <begin position="10"/>
        <end position="244"/>
    </location>
</feature>
<dbReference type="eggNOG" id="COG0263">
    <property type="taxonomic scope" value="Bacteria"/>
</dbReference>
<comment type="subcellular location">
    <subcellularLocation>
        <location evidence="8">Cytoplasm</location>
    </subcellularLocation>
</comment>
<evidence type="ECO:0000259" key="9">
    <source>
        <dbReference type="Pfam" id="PF00696"/>
    </source>
</evidence>
<keyword evidence="1 8" id="KW-0963">Cytoplasm</keyword>
<dbReference type="Gene3D" id="3.40.1160.10">
    <property type="entry name" value="Acetylglutamate kinase-like"/>
    <property type="match status" value="1"/>
</dbReference>
<dbReference type="RefSeq" id="WP_010625159.1">
    <property type="nucleotide sequence ID" value="NZ_AZFA01000008.1"/>
</dbReference>
<evidence type="ECO:0000256" key="4">
    <source>
        <dbReference type="ARBA" id="ARBA00022679"/>
    </source>
</evidence>